<evidence type="ECO:0000313" key="3">
    <source>
        <dbReference type="Proteomes" id="UP000054097"/>
    </source>
</evidence>
<dbReference type="OrthoDB" id="2269034at2759"/>
<feature type="domain" description="F-box" evidence="1">
    <location>
        <begin position="1"/>
        <end position="50"/>
    </location>
</feature>
<accession>A0A0C3ATW8</accession>
<proteinExistence type="predicted"/>
<dbReference type="EMBL" id="KN824337">
    <property type="protein sequence ID" value="KIM23454.1"/>
    <property type="molecule type" value="Genomic_DNA"/>
</dbReference>
<dbReference type="PROSITE" id="PS50181">
    <property type="entry name" value="FBOX"/>
    <property type="match status" value="1"/>
</dbReference>
<dbReference type="Proteomes" id="UP000054097">
    <property type="component" value="Unassembled WGS sequence"/>
</dbReference>
<gene>
    <name evidence="2" type="ORF">M408DRAFT_11543</name>
</gene>
<evidence type="ECO:0000259" key="1">
    <source>
        <dbReference type="PROSITE" id="PS50181"/>
    </source>
</evidence>
<dbReference type="InterPro" id="IPR001810">
    <property type="entry name" value="F-box_dom"/>
</dbReference>
<keyword evidence="3" id="KW-1185">Reference proteome</keyword>
<dbReference type="SUPFAM" id="SSF81383">
    <property type="entry name" value="F-box domain"/>
    <property type="match status" value="1"/>
</dbReference>
<dbReference type="HOGENOM" id="CLU_612755_0_0_1"/>
<dbReference type="Pfam" id="PF12937">
    <property type="entry name" value="F-box-like"/>
    <property type="match status" value="1"/>
</dbReference>
<dbReference type="InterPro" id="IPR036047">
    <property type="entry name" value="F-box-like_dom_sf"/>
</dbReference>
<reference evidence="3" key="2">
    <citation type="submission" date="2015-01" db="EMBL/GenBank/DDBJ databases">
        <title>Evolutionary Origins and Diversification of the Mycorrhizal Mutualists.</title>
        <authorList>
            <consortium name="DOE Joint Genome Institute"/>
            <consortium name="Mycorrhizal Genomics Consortium"/>
            <person name="Kohler A."/>
            <person name="Kuo A."/>
            <person name="Nagy L.G."/>
            <person name="Floudas D."/>
            <person name="Copeland A."/>
            <person name="Barry K.W."/>
            <person name="Cichocki N."/>
            <person name="Veneault-Fourrey C."/>
            <person name="LaButti K."/>
            <person name="Lindquist E.A."/>
            <person name="Lipzen A."/>
            <person name="Lundell T."/>
            <person name="Morin E."/>
            <person name="Murat C."/>
            <person name="Riley R."/>
            <person name="Ohm R."/>
            <person name="Sun H."/>
            <person name="Tunlid A."/>
            <person name="Henrissat B."/>
            <person name="Grigoriev I.V."/>
            <person name="Hibbett D.S."/>
            <person name="Martin F."/>
        </authorList>
    </citation>
    <scope>NUCLEOTIDE SEQUENCE [LARGE SCALE GENOMIC DNA]</scope>
    <source>
        <strain evidence="3">MAFF 305830</strain>
    </source>
</reference>
<sequence length="447" mass="51025">MTTISHLPPEVFIQIFQYLGRNSKSLVQATGVCLRWRAIAINTPYLWTEIIIHLKELSESQFLTLLDILDMFLSRTGDLLLDVDWYSKATADKMSYIYPIYHLLREKAPFYRWKTLSLGLPSEFSYDLSILREEDNFSNLESLIFTRSPPTAYLDLLSGAVTPKLVSLEFQHNVKCQPKHIAQYAKLFAHAKVLRSARGSRLPTLSFPAGLADLRLWELPKQPIPNVTRLSIKEKTPMEPLIAMEYPNLRSLSFHPVAPLEGRTMSLPNLRSLRFHGNSFPCLRAIDAPILHTLSIYDHESTQPVGEELVSALAGGFTAPQLYFLTMDISLKRKVTVRVVNLFPYLKCISLTLRDADEGERTFKHLFFQPSQEEGAYERPCPKLIVLSIKLKTVPEDVTLWKRLVNYTARSIGDPFRILTSVWPAGRHSRVVGHHLGPIEDIYSSYN</sequence>
<protein>
    <recommendedName>
        <fullName evidence="1">F-box domain-containing protein</fullName>
    </recommendedName>
</protein>
<organism evidence="2 3">
    <name type="scientific">Serendipita vermifera MAFF 305830</name>
    <dbReference type="NCBI Taxonomy" id="933852"/>
    <lineage>
        <taxon>Eukaryota</taxon>
        <taxon>Fungi</taxon>
        <taxon>Dikarya</taxon>
        <taxon>Basidiomycota</taxon>
        <taxon>Agaricomycotina</taxon>
        <taxon>Agaricomycetes</taxon>
        <taxon>Sebacinales</taxon>
        <taxon>Serendipitaceae</taxon>
        <taxon>Serendipita</taxon>
    </lineage>
</organism>
<dbReference type="AlphaFoldDB" id="A0A0C3ATW8"/>
<evidence type="ECO:0000313" key="2">
    <source>
        <dbReference type="EMBL" id="KIM23454.1"/>
    </source>
</evidence>
<name>A0A0C3ATW8_SERVB</name>
<reference evidence="2 3" key="1">
    <citation type="submission" date="2014-04" db="EMBL/GenBank/DDBJ databases">
        <authorList>
            <consortium name="DOE Joint Genome Institute"/>
            <person name="Kuo A."/>
            <person name="Zuccaro A."/>
            <person name="Kohler A."/>
            <person name="Nagy L.G."/>
            <person name="Floudas D."/>
            <person name="Copeland A."/>
            <person name="Barry K.W."/>
            <person name="Cichocki N."/>
            <person name="Veneault-Fourrey C."/>
            <person name="LaButti K."/>
            <person name="Lindquist E.A."/>
            <person name="Lipzen A."/>
            <person name="Lundell T."/>
            <person name="Morin E."/>
            <person name="Murat C."/>
            <person name="Sun H."/>
            <person name="Tunlid A."/>
            <person name="Henrissat B."/>
            <person name="Grigoriev I.V."/>
            <person name="Hibbett D.S."/>
            <person name="Martin F."/>
            <person name="Nordberg H.P."/>
            <person name="Cantor M.N."/>
            <person name="Hua S.X."/>
        </authorList>
    </citation>
    <scope>NUCLEOTIDE SEQUENCE [LARGE SCALE GENOMIC DNA]</scope>
    <source>
        <strain evidence="2 3">MAFF 305830</strain>
    </source>
</reference>
<dbReference type="Gene3D" id="1.20.1280.50">
    <property type="match status" value="1"/>
</dbReference>